<evidence type="ECO:0000256" key="4">
    <source>
        <dbReference type="SAM" id="MobiDB-lite"/>
    </source>
</evidence>
<dbReference type="InterPro" id="IPR008920">
    <property type="entry name" value="TF_FadR/GntR_C"/>
</dbReference>
<dbReference type="PRINTS" id="PR00035">
    <property type="entry name" value="HTHGNTR"/>
</dbReference>
<keyword evidence="7" id="KW-1185">Reference proteome</keyword>
<dbReference type="SUPFAM" id="SSF48008">
    <property type="entry name" value="GntR ligand-binding domain-like"/>
    <property type="match status" value="1"/>
</dbReference>
<reference evidence="6 7" key="1">
    <citation type="submission" date="2016-10" db="EMBL/GenBank/DDBJ databases">
        <authorList>
            <person name="de Groot N.N."/>
        </authorList>
    </citation>
    <scope>NUCLEOTIDE SEQUENCE [LARGE SCALE GENOMIC DNA]</scope>
    <source>
        <strain evidence="6 7">DSM 19548</strain>
    </source>
</reference>
<protein>
    <submittedName>
        <fullName evidence="6">Transcriptional regulator, GntR family</fullName>
    </submittedName>
</protein>
<dbReference type="Gene3D" id="1.10.10.10">
    <property type="entry name" value="Winged helix-like DNA-binding domain superfamily/Winged helix DNA-binding domain"/>
    <property type="match status" value="1"/>
</dbReference>
<feature type="region of interest" description="Disordered" evidence="4">
    <location>
        <begin position="258"/>
        <end position="284"/>
    </location>
</feature>
<keyword evidence="1" id="KW-0805">Transcription regulation</keyword>
<evidence type="ECO:0000313" key="7">
    <source>
        <dbReference type="Proteomes" id="UP000198728"/>
    </source>
</evidence>
<dbReference type="InterPro" id="IPR011711">
    <property type="entry name" value="GntR_C"/>
</dbReference>
<gene>
    <name evidence="6" type="ORF">SAMN04488094_1064</name>
</gene>
<dbReference type="InterPro" id="IPR036388">
    <property type="entry name" value="WH-like_DNA-bd_sf"/>
</dbReference>
<dbReference type="GO" id="GO:0003677">
    <property type="term" value="F:DNA binding"/>
    <property type="evidence" value="ECO:0007669"/>
    <property type="project" value="UniProtKB-KW"/>
</dbReference>
<feature type="domain" description="HTH gntR-type" evidence="5">
    <location>
        <begin position="10"/>
        <end position="78"/>
    </location>
</feature>
<dbReference type="PROSITE" id="PS50949">
    <property type="entry name" value="HTH_GNTR"/>
    <property type="match status" value="1"/>
</dbReference>
<dbReference type="PANTHER" id="PTHR43537:SF5">
    <property type="entry name" value="UXU OPERON TRANSCRIPTIONAL REGULATOR"/>
    <property type="match status" value="1"/>
</dbReference>
<dbReference type="GO" id="GO:0003700">
    <property type="term" value="F:DNA-binding transcription factor activity"/>
    <property type="evidence" value="ECO:0007669"/>
    <property type="project" value="InterPro"/>
</dbReference>
<dbReference type="Pfam" id="PF00392">
    <property type="entry name" value="GntR"/>
    <property type="match status" value="1"/>
</dbReference>
<dbReference type="Pfam" id="PF07729">
    <property type="entry name" value="FCD"/>
    <property type="match status" value="1"/>
</dbReference>
<organism evidence="6 7">
    <name type="scientific">Tropicimonas isoalkanivorans</name>
    <dbReference type="NCBI Taxonomy" id="441112"/>
    <lineage>
        <taxon>Bacteria</taxon>
        <taxon>Pseudomonadati</taxon>
        <taxon>Pseudomonadota</taxon>
        <taxon>Alphaproteobacteria</taxon>
        <taxon>Rhodobacterales</taxon>
        <taxon>Roseobacteraceae</taxon>
        <taxon>Tropicimonas</taxon>
    </lineage>
</organism>
<dbReference type="OrthoDB" id="9028214at2"/>
<dbReference type="PANTHER" id="PTHR43537">
    <property type="entry name" value="TRANSCRIPTIONAL REGULATOR, GNTR FAMILY"/>
    <property type="match status" value="1"/>
</dbReference>
<keyword evidence="2" id="KW-0238">DNA-binding</keyword>
<dbReference type="CDD" id="cd07377">
    <property type="entry name" value="WHTH_GntR"/>
    <property type="match status" value="1"/>
</dbReference>
<evidence type="ECO:0000256" key="1">
    <source>
        <dbReference type="ARBA" id="ARBA00023015"/>
    </source>
</evidence>
<name>A0A1I1K0I3_9RHOB</name>
<dbReference type="Gene3D" id="1.20.120.530">
    <property type="entry name" value="GntR ligand-binding domain-like"/>
    <property type="match status" value="1"/>
</dbReference>
<dbReference type="SUPFAM" id="SSF46785">
    <property type="entry name" value="Winged helix' DNA-binding domain"/>
    <property type="match status" value="1"/>
</dbReference>
<dbReference type="STRING" id="441112.SAMN04488094_1064"/>
<dbReference type="EMBL" id="FOLG01000006">
    <property type="protein sequence ID" value="SFC54256.1"/>
    <property type="molecule type" value="Genomic_DNA"/>
</dbReference>
<evidence type="ECO:0000256" key="2">
    <source>
        <dbReference type="ARBA" id="ARBA00023125"/>
    </source>
</evidence>
<dbReference type="InterPro" id="IPR000524">
    <property type="entry name" value="Tscrpt_reg_HTH_GntR"/>
</dbReference>
<accession>A0A1I1K0I3</accession>
<evidence type="ECO:0000259" key="5">
    <source>
        <dbReference type="PROSITE" id="PS50949"/>
    </source>
</evidence>
<sequence>MDRPSVNKETPLGRQIAAALGRDLLSGVYRPGDVLPTEIELSERFGVSRASVRSALQSLAACGIVERYVGQGTVAQEFSDWNVLDPVVTAMLADHDTPHPELVRSIFEFRYTAEPLIAAVAAKNARARDLLAMEEAYEGMEQCVVSNGSRRGSFTEHDVSFHVAIYRATHNTVWAHLAHILRPAITIVVKRSNDTTEELRETLQRHRELMEYIRLRDPARAFSAALWVMQLTAHDLGVTPEFGIASESDATDPLRAFFAGGKENLQGGTRMQPPAEGSNEDETP</sequence>
<keyword evidence="3" id="KW-0804">Transcription</keyword>
<dbReference type="SMART" id="SM00345">
    <property type="entry name" value="HTH_GNTR"/>
    <property type="match status" value="1"/>
</dbReference>
<evidence type="ECO:0000313" key="6">
    <source>
        <dbReference type="EMBL" id="SFC54256.1"/>
    </source>
</evidence>
<proteinExistence type="predicted"/>
<dbReference type="SMART" id="SM00895">
    <property type="entry name" value="FCD"/>
    <property type="match status" value="1"/>
</dbReference>
<dbReference type="Proteomes" id="UP000198728">
    <property type="component" value="Unassembled WGS sequence"/>
</dbReference>
<dbReference type="AlphaFoldDB" id="A0A1I1K0I3"/>
<dbReference type="InterPro" id="IPR036390">
    <property type="entry name" value="WH_DNA-bd_sf"/>
</dbReference>
<evidence type="ECO:0000256" key="3">
    <source>
        <dbReference type="ARBA" id="ARBA00023163"/>
    </source>
</evidence>